<protein>
    <submittedName>
        <fullName evidence="2">Uncharacterized protein</fullName>
    </submittedName>
</protein>
<dbReference type="Proteomes" id="UP000292957">
    <property type="component" value="Unassembled WGS sequence"/>
</dbReference>
<evidence type="ECO:0000256" key="1">
    <source>
        <dbReference type="SAM" id="MobiDB-lite"/>
    </source>
</evidence>
<dbReference type="AlphaFoldDB" id="A0A4Q9MXX5"/>
<name>A0A4Q9MXX5_9APHY</name>
<evidence type="ECO:0000313" key="2">
    <source>
        <dbReference type="EMBL" id="TBU31166.1"/>
    </source>
</evidence>
<dbReference type="EMBL" id="ML143401">
    <property type="protein sequence ID" value="TBU31166.1"/>
    <property type="molecule type" value="Genomic_DNA"/>
</dbReference>
<organism evidence="2">
    <name type="scientific">Dichomitus squalens</name>
    <dbReference type="NCBI Taxonomy" id="114155"/>
    <lineage>
        <taxon>Eukaryota</taxon>
        <taxon>Fungi</taxon>
        <taxon>Dikarya</taxon>
        <taxon>Basidiomycota</taxon>
        <taxon>Agaricomycotina</taxon>
        <taxon>Agaricomycetes</taxon>
        <taxon>Polyporales</taxon>
        <taxon>Polyporaceae</taxon>
        <taxon>Dichomitus</taxon>
    </lineage>
</organism>
<proteinExistence type="predicted"/>
<sequence>MSSRYEMQRKIRGILFGIAFGLTLIICAMTDAPSTHVHVASQQQKNTLQIPTRRDSNGFMTGRK</sequence>
<gene>
    <name evidence="2" type="ORF">BD311DRAFT_753392</name>
</gene>
<feature type="region of interest" description="Disordered" evidence="1">
    <location>
        <begin position="43"/>
        <end position="64"/>
    </location>
</feature>
<accession>A0A4Q9MXX5</accession>
<reference evidence="2" key="1">
    <citation type="submission" date="2019-01" db="EMBL/GenBank/DDBJ databases">
        <title>Draft genome sequences of three monokaryotic isolates of the white-rot basidiomycete fungus Dichomitus squalens.</title>
        <authorList>
            <consortium name="DOE Joint Genome Institute"/>
            <person name="Lopez S.C."/>
            <person name="Andreopoulos B."/>
            <person name="Pangilinan J."/>
            <person name="Lipzen A."/>
            <person name="Riley R."/>
            <person name="Ahrendt S."/>
            <person name="Ng V."/>
            <person name="Barry K."/>
            <person name="Daum C."/>
            <person name="Grigoriev I.V."/>
            <person name="Hilden K.S."/>
            <person name="Makela M.R."/>
            <person name="de Vries R.P."/>
        </authorList>
    </citation>
    <scope>NUCLEOTIDE SEQUENCE [LARGE SCALE GENOMIC DNA]</scope>
    <source>
        <strain evidence="2">OM18370.1</strain>
    </source>
</reference>